<gene>
    <name evidence="2" type="ORF">EV668_4336</name>
</gene>
<dbReference type="GO" id="GO:0015774">
    <property type="term" value="P:polysaccharide transport"/>
    <property type="evidence" value="ECO:0007669"/>
    <property type="project" value="InterPro"/>
</dbReference>
<feature type="region of interest" description="Disordered" evidence="1">
    <location>
        <begin position="1"/>
        <end position="26"/>
    </location>
</feature>
<evidence type="ECO:0000313" key="3">
    <source>
        <dbReference type="Proteomes" id="UP000295122"/>
    </source>
</evidence>
<dbReference type="EMBL" id="SNZR01000016">
    <property type="protein sequence ID" value="TDR87256.1"/>
    <property type="molecule type" value="Genomic_DNA"/>
</dbReference>
<sequence length="342" mass="37324">MNLAKRKGLIARTPESERPPAGPLRFPPRLASEPVSRFRPFEDRWEPGFLRLPLASASRPLSWVVDSMGIYYDATAPSELEMLLERGGWESDELMAEAEAGIAALRQSGLSLDNDPRRRDLGRLLDAAEDLDLGPGGKVVVVVDQPIADQTVGFSLAGAGRFGAMLEYARAENPDAMIVVVTDPAGPAVAEAGHLLRRPLPEGVFPVYEPVTSRSIIDRADRLYTVCTHLGFEAALAGIPVVCFGIAFYSGWGFTDDRLVASRRTRRRSALEVFAAAYLHYSRYYDPKTGGMIGFADALALLKDEVAASRTATTARSRNRGSIGLERLGIFRSGLRHLLPKN</sequence>
<dbReference type="AlphaFoldDB" id="A0A4R7BTC0"/>
<dbReference type="InterPro" id="IPR007833">
    <property type="entry name" value="Capsule_polysaccharide_synth"/>
</dbReference>
<organism evidence="2 3">
    <name type="scientific">Enterovirga rhinocerotis</name>
    <dbReference type="NCBI Taxonomy" id="1339210"/>
    <lineage>
        <taxon>Bacteria</taxon>
        <taxon>Pseudomonadati</taxon>
        <taxon>Pseudomonadota</taxon>
        <taxon>Alphaproteobacteria</taxon>
        <taxon>Hyphomicrobiales</taxon>
        <taxon>Methylobacteriaceae</taxon>
        <taxon>Enterovirga</taxon>
    </lineage>
</organism>
<proteinExistence type="predicted"/>
<reference evidence="2 3" key="1">
    <citation type="submission" date="2019-03" db="EMBL/GenBank/DDBJ databases">
        <title>Genomic Encyclopedia of Type Strains, Phase IV (KMG-IV): sequencing the most valuable type-strain genomes for metagenomic binning, comparative biology and taxonomic classification.</title>
        <authorList>
            <person name="Goeker M."/>
        </authorList>
    </citation>
    <scope>NUCLEOTIDE SEQUENCE [LARGE SCALE GENOMIC DNA]</scope>
    <source>
        <strain evidence="2 3">DSM 25903</strain>
    </source>
</reference>
<accession>A0A4R7BTC0</accession>
<evidence type="ECO:0000256" key="1">
    <source>
        <dbReference type="SAM" id="MobiDB-lite"/>
    </source>
</evidence>
<evidence type="ECO:0000313" key="2">
    <source>
        <dbReference type="EMBL" id="TDR87256.1"/>
    </source>
</evidence>
<comment type="caution">
    <text evidence="2">The sequence shown here is derived from an EMBL/GenBank/DDBJ whole genome shotgun (WGS) entry which is preliminary data.</text>
</comment>
<keyword evidence="3" id="KW-1185">Reference proteome</keyword>
<dbReference type="GO" id="GO:0000271">
    <property type="term" value="P:polysaccharide biosynthetic process"/>
    <property type="evidence" value="ECO:0007669"/>
    <property type="project" value="InterPro"/>
</dbReference>
<dbReference type="Proteomes" id="UP000295122">
    <property type="component" value="Unassembled WGS sequence"/>
</dbReference>
<protein>
    <submittedName>
        <fullName evidence="2">Capsular polysaccharide biosynthesis protein</fullName>
    </submittedName>
</protein>
<dbReference type="Pfam" id="PF05159">
    <property type="entry name" value="Capsule_synth"/>
    <property type="match status" value="1"/>
</dbReference>
<name>A0A4R7BTC0_9HYPH</name>